<dbReference type="Proteomes" id="UP001281761">
    <property type="component" value="Unassembled WGS sequence"/>
</dbReference>
<keyword evidence="2" id="KW-1185">Reference proteome</keyword>
<evidence type="ECO:0000313" key="1">
    <source>
        <dbReference type="EMBL" id="KAK2948686.1"/>
    </source>
</evidence>
<evidence type="ECO:0000313" key="2">
    <source>
        <dbReference type="Proteomes" id="UP001281761"/>
    </source>
</evidence>
<name>A0ABQ9XEF4_9EUKA</name>
<dbReference type="EMBL" id="JARBJD010000170">
    <property type="protein sequence ID" value="KAK2948686.1"/>
    <property type="molecule type" value="Genomic_DNA"/>
</dbReference>
<reference evidence="1 2" key="1">
    <citation type="journal article" date="2022" name="bioRxiv">
        <title>Genomics of Preaxostyla Flagellates Illuminates Evolutionary Transitions and the Path Towards Mitochondrial Loss.</title>
        <authorList>
            <person name="Novak L.V.F."/>
            <person name="Treitli S.C."/>
            <person name="Pyrih J."/>
            <person name="Halakuc P."/>
            <person name="Pipaliya S.V."/>
            <person name="Vacek V."/>
            <person name="Brzon O."/>
            <person name="Soukal P."/>
            <person name="Eme L."/>
            <person name="Dacks J.B."/>
            <person name="Karnkowska A."/>
            <person name="Elias M."/>
            <person name="Hampl V."/>
        </authorList>
    </citation>
    <scope>NUCLEOTIDE SEQUENCE [LARGE SCALE GENOMIC DNA]</scope>
    <source>
        <strain evidence="1">NAU3</strain>
        <tissue evidence="1">Gut</tissue>
    </source>
</reference>
<protein>
    <submittedName>
        <fullName evidence="1">Uncharacterized protein</fullName>
    </submittedName>
</protein>
<comment type="caution">
    <text evidence="1">The sequence shown here is derived from an EMBL/GenBank/DDBJ whole genome shotgun (WGS) entry which is preliminary data.</text>
</comment>
<gene>
    <name evidence="1" type="ORF">BLNAU_16324</name>
</gene>
<proteinExistence type="predicted"/>
<accession>A0ABQ9XEF4</accession>
<sequence length="538" mass="60111">MKIWSYHVVDAEWQTSIIACVDYTNVQFENCIIADFASQATIELPKRVLLNCVWDGQVASVRVANTKCKFTNTTFDGICLGGLSLRNTLPWDEPVNDDPPVLLELDTFLFRGNRWPQPTTDGIRAYVPNRNLFVLSQTDDAQVIIHKGHADFDGGEELSGPLEIYGRGVDFVTDVGEPGVYRELKPIRTAPSFDAMTFSVKRGSSRDNTIVTLTVTGSNLFRCGSNLIAISPYFKDTIPLNPSWRTMPIVEEHGMEKIVAEVKSSDLWPAGQWLLRTTIAAVNYVHYDIQDWSYPGISPNSALCSLDCSPFLNWNEEKLETEDEKAVVYWSLVATVKLHPVLDNSLEEKAVKFLRHVSPASPTSANAFLNKFASNSDESSTIFVQSIVLLLSSYSQVIATTAMQILHGLYYTCSTEVYFALFRGDLIPQLIAFLHPLSLSLSDCEHIHYYILSNIERALRFTPPNGLARLGNENGNEQQTVHETILKRVVAPSEKIIQEPAKTRTEQQPSLSTLNHLLPILLVSTDFNTTLSLCCVLI</sequence>
<organism evidence="1 2">
    <name type="scientific">Blattamonas nauphoetae</name>
    <dbReference type="NCBI Taxonomy" id="2049346"/>
    <lineage>
        <taxon>Eukaryota</taxon>
        <taxon>Metamonada</taxon>
        <taxon>Preaxostyla</taxon>
        <taxon>Oxymonadida</taxon>
        <taxon>Blattamonas</taxon>
    </lineage>
</organism>